<sequence>MFGNKKFKLKKYETKSDALTRLKDIKELNNKLNDLTEEMKNKSKDEFSFDYYSTLDNKKKVKYSENELKLVLNYINHEIRRVEKVLIKNPPLIKNKKFFFTEEEVFVSEIKKELNEDFKEFEIYLENLIKKKREISNKLNLI</sequence>
<dbReference type="AlphaFoldDB" id="A0A1X0QDY1"/>
<protein>
    <submittedName>
        <fullName evidence="2">Uncharacterized protein</fullName>
    </submittedName>
</protein>
<accession>A0A1X0QDY1</accession>
<proteinExistence type="predicted"/>
<name>A0A1X0QDY1_9MICR</name>
<dbReference type="EMBL" id="LVKB01000007">
    <property type="protein sequence ID" value="ORD97874.1"/>
    <property type="molecule type" value="Genomic_DNA"/>
</dbReference>
<comment type="caution">
    <text evidence="2">The sequence shown here is derived from an EMBL/GenBank/DDBJ whole genome shotgun (WGS) entry which is preliminary data.</text>
</comment>
<evidence type="ECO:0000313" key="3">
    <source>
        <dbReference type="Proteomes" id="UP000192356"/>
    </source>
</evidence>
<keyword evidence="1" id="KW-0175">Coiled coil</keyword>
<evidence type="ECO:0000256" key="1">
    <source>
        <dbReference type="SAM" id="Coils"/>
    </source>
</evidence>
<feature type="coiled-coil region" evidence="1">
    <location>
        <begin position="18"/>
        <end position="45"/>
    </location>
</feature>
<keyword evidence="3" id="KW-1185">Reference proteome</keyword>
<reference evidence="2 3" key="1">
    <citation type="journal article" date="2017" name="Environ. Microbiol.">
        <title>Decay of the glycolytic pathway and adaptation to intranuclear parasitism within Enterocytozoonidae microsporidia.</title>
        <authorList>
            <person name="Wiredu Boakye D."/>
            <person name="Jaroenlak P."/>
            <person name="Prachumwat A."/>
            <person name="Williams T.A."/>
            <person name="Bateman K.S."/>
            <person name="Itsathitphaisarn O."/>
            <person name="Sritunyalucksana K."/>
            <person name="Paszkiewicz K.H."/>
            <person name="Moore K.A."/>
            <person name="Stentiford G.D."/>
            <person name="Williams B.A."/>
        </authorList>
    </citation>
    <scope>NUCLEOTIDE SEQUENCE [LARGE SCALE GENOMIC DNA]</scope>
    <source>
        <strain evidence="2 3">GB1</strain>
    </source>
</reference>
<organism evidence="2 3">
    <name type="scientific">Hepatospora eriocheir</name>
    <dbReference type="NCBI Taxonomy" id="1081669"/>
    <lineage>
        <taxon>Eukaryota</taxon>
        <taxon>Fungi</taxon>
        <taxon>Fungi incertae sedis</taxon>
        <taxon>Microsporidia</taxon>
        <taxon>Hepatosporidae</taxon>
        <taxon>Hepatospora</taxon>
    </lineage>
</organism>
<dbReference type="VEuPathDB" id="MicrosporidiaDB:HERIO_271"/>
<gene>
    <name evidence="2" type="ORF">HERIO_271</name>
</gene>
<dbReference type="Proteomes" id="UP000192356">
    <property type="component" value="Unassembled WGS sequence"/>
</dbReference>
<evidence type="ECO:0000313" key="2">
    <source>
        <dbReference type="EMBL" id="ORD97874.1"/>
    </source>
</evidence>